<proteinExistence type="predicted"/>
<dbReference type="EMBL" id="SCLC01001326">
    <property type="protein sequence ID" value="MBF4437778.1"/>
    <property type="molecule type" value="Genomic_DNA"/>
</dbReference>
<feature type="non-terminal residue" evidence="1">
    <location>
        <position position="96"/>
    </location>
</feature>
<sequence length="96" mass="10679">FTSAIDLPSGNLFSRRVHKHFGKMDWTISQGSHVALDSQVVSIDGGIMINWDVRQEALPKEWTSAMFENFVALTKSVISTPDLLVAPLDKLQPKLV</sequence>
<dbReference type="Proteomes" id="UP000786185">
    <property type="component" value="Unassembled WGS sequence"/>
</dbReference>
<name>A0AAW4BQ03_VIBAN</name>
<gene>
    <name evidence="1" type="ORF">ERJ77_25505</name>
</gene>
<dbReference type="SUPFAM" id="SSF52777">
    <property type="entry name" value="CoA-dependent acyltransferases"/>
    <property type="match status" value="1"/>
</dbReference>
<evidence type="ECO:0000313" key="1">
    <source>
        <dbReference type="EMBL" id="MBF4437778.1"/>
    </source>
</evidence>
<reference evidence="1" key="1">
    <citation type="journal article" date="2021" name="PeerJ">
        <title>Analysis of 44 Vibrio anguillarum genomes reveals high genetic diversity.</title>
        <authorList>
            <person name="Hansen M.J."/>
            <person name="Dalsgaard I."/>
        </authorList>
    </citation>
    <scope>NUCLEOTIDE SEQUENCE</scope>
    <source>
        <strain evidence="1">850617-1/1</strain>
    </source>
</reference>
<accession>A0AAW4BQ03</accession>
<feature type="non-terminal residue" evidence="1">
    <location>
        <position position="1"/>
    </location>
</feature>
<protein>
    <submittedName>
        <fullName evidence="1">Peptide synthetase</fullName>
    </submittedName>
</protein>
<dbReference type="Gene3D" id="3.30.559.30">
    <property type="entry name" value="Nonribosomal peptide synthetase, condensation domain"/>
    <property type="match status" value="1"/>
</dbReference>
<evidence type="ECO:0000313" key="2">
    <source>
        <dbReference type="Proteomes" id="UP000786185"/>
    </source>
</evidence>
<organism evidence="1 2">
    <name type="scientific">Vibrio anguillarum</name>
    <name type="common">Listonella anguillarum</name>
    <dbReference type="NCBI Taxonomy" id="55601"/>
    <lineage>
        <taxon>Bacteria</taxon>
        <taxon>Pseudomonadati</taxon>
        <taxon>Pseudomonadota</taxon>
        <taxon>Gammaproteobacteria</taxon>
        <taxon>Vibrionales</taxon>
        <taxon>Vibrionaceae</taxon>
        <taxon>Vibrio</taxon>
    </lineage>
</organism>
<comment type="caution">
    <text evidence="1">The sequence shown here is derived from an EMBL/GenBank/DDBJ whole genome shotgun (WGS) entry which is preliminary data.</text>
</comment>
<dbReference type="AlphaFoldDB" id="A0AAW4BQ03"/>